<name>A0AAX4PEH1_9CHLO</name>
<dbReference type="GO" id="GO:0005634">
    <property type="term" value="C:nucleus"/>
    <property type="evidence" value="ECO:0007669"/>
    <property type="project" value="UniProtKB-SubCell"/>
</dbReference>
<dbReference type="InterPro" id="IPR011011">
    <property type="entry name" value="Znf_FYVE_PHD"/>
</dbReference>
<dbReference type="GO" id="GO:0008270">
    <property type="term" value="F:zinc ion binding"/>
    <property type="evidence" value="ECO:0007669"/>
    <property type="project" value="UniProtKB-KW"/>
</dbReference>
<dbReference type="InterPro" id="IPR013083">
    <property type="entry name" value="Znf_RING/FYVE/PHD"/>
</dbReference>
<keyword evidence="12" id="KW-0539">Nucleus</keyword>
<dbReference type="Pfam" id="PF00628">
    <property type="entry name" value="PHD"/>
    <property type="match status" value="1"/>
</dbReference>
<evidence type="ECO:0000256" key="9">
    <source>
        <dbReference type="ARBA" id="ARBA00022843"/>
    </source>
</evidence>
<organism evidence="16 17">
    <name type="scientific">Chloropicon roscoffensis</name>
    <dbReference type="NCBI Taxonomy" id="1461544"/>
    <lineage>
        <taxon>Eukaryota</taxon>
        <taxon>Viridiplantae</taxon>
        <taxon>Chlorophyta</taxon>
        <taxon>Chloropicophyceae</taxon>
        <taxon>Chloropicales</taxon>
        <taxon>Chloropicaceae</taxon>
        <taxon>Chloropicon</taxon>
    </lineage>
</organism>
<feature type="region of interest" description="Disordered" evidence="14">
    <location>
        <begin position="1"/>
        <end position="20"/>
    </location>
</feature>
<keyword evidence="4" id="KW-1017">Isopeptide bond</keyword>
<evidence type="ECO:0000313" key="16">
    <source>
        <dbReference type="EMBL" id="WZN64040.1"/>
    </source>
</evidence>
<dbReference type="EMBL" id="CP151508">
    <property type="protein sequence ID" value="WZN64040.1"/>
    <property type="molecule type" value="Genomic_DNA"/>
</dbReference>
<feature type="compositionally biased region" description="Basic and acidic residues" evidence="14">
    <location>
        <begin position="1"/>
        <end position="13"/>
    </location>
</feature>
<dbReference type="Pfam" id="PF10497">
    <property type="entry name" value="zf-4CXXC_R1"/>
    <property type="match status" value="1"/>
</dbReference>
<evidence type="ECO:0000256" key="7">
    <source>
        <dbReference type="ARBA" id="ARBA00022771"/>
    </source>
</evidence>
<evidence type="ECO:0000259" key="15">
    <source>
        <dbReference type="PROSITE" id="PS50016"/>
    </source>
</evidence>
<sequence>MPPQERETLEPRPARQLRLSEVYAKEKKKFSKRKNKGNTIQTTNKQAKPIQVAVDENDDECGMCGVGGDLVCCEGCPKAFHPKCVDLDPKNLPEGDWYCRECVAKTGKVEPAESQEEETETEEDAAVVDEEVVVEARSARTEATPSSYELERQRRIQANREKMSALVLGAKTAIMKKANEHKDRMAVARRAKYLKRLQRGAEKPRQQKVKSSARPNTRQKTKMIRTSRRLRGEQAPETEEDQFKFEQLSYEYDETERDSRMILSSDVRGKDTKEEKAKIKKLMERRCDNRGRGSVYDSKVGITCHFCRQKKLCAEEDCPRCSTRSVTKECIGKSDCSRCHSATGMFCRACLLIRYGLELEDVREKMAKGEWLCPHCYEEDHPNEGWICNSSICMTRRGMAPTGIAIYEAQGKGFQSVAHFVQAKLLKTLKTMRAK</sequence>
<dbReference type="PROSITE" id="PS50016">
    <property type="entry name" value="ZF_PHD_2"/>
    <property type="match status" value="1"/>
</dbReference>
<evidence type="ECO:0000256" key="13">
    <source>
        <dbReference type="PROSITE-ProRule" id="PRU00146"/>
    </source>
</evidence>
<evidence type="ECO:0000256" key="12">
    <source>
        <dbReference type="ARBA" id="ARBA00023242"/>
    </source>
</evidence>
<dbReference type="InterPro" id="IPR019786">
    <property type="entry name" value="Zinc_finger_PHD-type_CS"/>
</dbReference>
<evidence type="ECO:0000256" key="14">
    <source>
        <dbReference type="SAM" id="MobiDB-lite"/>
    </source>
</evidence>
<keyword evidence="7 13" id="KW-0863">Zinc-finger</keyword>
<keyword evidence="9" id="KW-0832">Ubl conjugation</keyword>
<evidence type="ECO:0000256" key="1">
    <source>
        <dbReference type="ARBA" id="ARBA00004123"/>
    </source>
</evidence>
<evidence type="ECO:0000256" key="2">
    <source>
        <dbReference type="ARBA" id="ARBA00004496"/>
    </source>
</evidence>
<protein>
    <submittedName>
        <fullName evidence="16">Zf-4CXXC_R1 domain-containing protein</fullName>
    </submittedName>
</protein>
<feature type="compositionally biased region" description="Basic residues" evidence="14">
    <location>
        <begin position="217"/>
        <end position="229"/>
    </location>
</feature>
<keyword evidence="17" id="KW-1185">Reference proteome</keyword>
<feature type="region of interest" description="Disordered" evidence="14">
    <location>
        <begin position="196"/>
        <end position="238"/>
    </location>
</feature>
<evidence type="ECO:0000256" key="6">
    <source>
        <dbReference type="ARBA" id="ARBA00022723"/>
    </source>
</evidence>
<evidence type="ECO:0000256" key="3">
    <source>
        <dbReference type="ARBA" id="ARBA00022490"/>
    </source>
</evidence>
<keyword evidence="8" id="KW-0862">Zinc</keyword>
<reference evidence="16 17" key="1">
    <citation type="submission" date="2024-03" db="EMBL/GenBank/DDBJ databases">
        <title>Complete genome sequence of the green alga Chloropicon roscoffensis RCC1871.</title>
        <authorList>
            <person name="Lemieux C."/>
            <person name="Pombert J.-F."/>
            <person name="Otis C."/>
            <person name="Turmel M."/>
        </authorList>
    </citation>
    <scope>NUCLEOTIDE SEQUENCE [LARGE SCALE GENOMIC DNA]</scope>
    <source>
        <strain evidence="16 17">RCC1871</strain>
    </source>
</reference>
<gene>
    <name evidence="16" type="ORF">HKI87_08g55940</name>
</gene>
<keyword evidence="5" id="KW-0597">Phosphoprotein</keyword>
<evidence type="ECO:0000256" key="8">
    <source>
        <dbReference type="ARBA" id="ARBA00022833"/>
    </source>
</evidence>
<dbReference type="Proteomes" id="UP001472866">
    <property type="component" value="Chromosome 08"/>
</dbReference>
<comment type="subcellular location">
    <subcellularLocation>
        <location evidence="2">Cytoplasm</location>
    </subcellularLocation>
    <subcellularLocation>
        <location evidence="1">Nucleus</location>
    </subcellularLocation>
</comment>
<proteinExistence type="predicted"/>
<dbReference type="InterPro" id="IPR001965">
    <property type="entry name" value="Znf_PHD"/>
</dbReference>
<dbReference type="GO" id="GO:0005737">
    <property type="term" value="C:cytoplasm"/>
    <property type="evidence" value="ECO:0007669"/>
    <property type="project" value="UniProtKB-SubCell"/>
</dbReference>
<feature type="domain" description="PHD-type" evidence="15">
    <location>
        <begin position="58"/>
        <end position="105"/>
    </location>
</feature>
<dbReference type="SMART" id="SM00249">
    <property type="entry name" value="PHD"/>
    <property type="match status" value="1"/>
</dbReference>
<dbReference type="InterPro" id="IPR018866">
    <property type="entry name" value="Znf-4CXXC_R1"/>
</dbReference>
<dbReference type="SUPFAM" id="SSF57903">
    <property type="entry name" value="FYVE/PHD zinc finger"/>
    <property type="match status" value="1"/>
</dbReference>
<evidence type="ECO:0000313" key="17">
    <source>
        <dbReference type="Proteomes" id="UP001472866"/>
    </source>
</evidence>
<keyword evidence="6" id="KW-0479">Metal-binding</keyword>
<accession>A0AAX4PEH1</accession>
<keyword evidence="3" id="KW-0963">Cytoplasm</keyword>
<dbReference type="AlphaFoldDB" id="A0AAX4PEH1"/>
<evidence type="ECO:0000256" key="5">
    <source>
        <dbReference type="ARBA" id="ARBA00022553"/>
    </source>
</evidence>
<evidence type="ECO:0000256" key="4">
    <source>
        <dbReference type="ARBA" id="ARBA00022499"/>
    </source>
</evidence>
<keyword evidence="11" id="KW-0804">Transcription</keyword>
<dbReference type="GO" id="GO:0006355">
    <property type="term" value="P:regulation of DNA-templated transcription"/>
    <property type="evidence" value="ECO:0007669"/>
    <property type="project" value="InterPro"/>
</dbReference>
<evidence type="ECO:0000256" key="10">
    <source>
        <dbReference type="ARBA" id="ARBA00023015"/>
    </source>
</evidence>
<dbReference type="InterPro" id="IPR040221">
    <property type="entry name" value="CDCA7/CDA7L"/>
</dbReference>
<dbReference type="PROSITE" id="PS01359">
    <property type="entry name" value="ZF_PHD_1"/>
    <property type="match status" value="1"/>
</dbReference>
<keyword evidence="10" id="KW-0805">Transcription regulation</keyword>
<dbReference type="Gene3D" id="3.30.40.10">
    <property type="entry name" value="Zinc/RING finger domain, C3HC4 (zinc finger)"/>
    <property type="match status" value="1"/>
</dbReference>
<dbReference type="PANTHER" id="PTHR31169:SF15">
    <property type="entry name" value="EXPRESSED PROTEIN"/>
    <property type="match status" value="1"/>
</dbReference>
<evidence type="ECO:0000256" key="11">
    <source>
        <dbReference type="ARBA" id="ARBA00023163"/>
    </source>
</evidence>
<dbReference type="PANTHER" id="PTHR31169">
    <property type="entry name" value="OS05G0300700 PROTEIN"/>
    <property type="match status" value="1"/>
</dbReference>
<dbReference type="InterPro" id="IPR019787">
    <property type="entry name" value="Znf_PHD-finger"/>
</dbReference>